<dbReference type="InterPro" id="IPR036465">
    <property type="entry name" value="vWFA_dom_sf"/>
</dbReference>
<protein>
    <submittedName>
        <fullName evidence="5">Tetratricopeptide repeat protein</fullName>
    </submittedName>
</protein>
<comment type="caution">
    <text evidence="5">The sequence shown here is derived from an EMBL/GenBank/DDBJ whole genome shotgun (WGS) entry which is preliminary data.</text>
</comment>
<feature type="transmembrane region" description="Helical" evidence="3">
    <location>
        <begin position="15"/>
        <end position="31"/>
    </location>
</feature>
<dbReference type="Gene3D" id="1.25.40.10">
    <property type="entry name" value="Tetratricopeptide repeat domain"/>
    <property type="match status" value="1"/>
</dbReference>
<dbReference type="Proteomes" id="UP001209922">
    <property type="component" value="Unassembled WGS sequence"/>
</dbReference>
<feature type="compositionally biased region" description="Basic and acidic residues" evidence="2">
    <location>
        <begin position="541"/>
        <end position="559"/>
    </location>
</feature>
<dbReference type="SUPFAM" id="SSF53300">
    <property type="entry name" value="vWA-like"/>
    <property type="match status" value="1"/>
</dbReference>
<dbReference type="PANTHER" id="PTHR22550">
    <property type="entry name" value="SPORE GERMINATION PROTEIN"/>
    <property type="match status" value="1"/>
</dbReference>
<feature type="repeat" description="TPR" evidence="1">
    <location>
        <begin position="381"/>
        <end position="414"/>
    </location>
</feature>
<proteinExistence type="predicted"/>
<dbReference type="InterPro" id="IPR019734">
    <property type="entry name" value="TPR_rpt"/>
</dbReference>
<dbReference type="Pfam" id="PF13519">
    <property type="entry name" value="VWA_2"/>
    <property type="match status" value="1"/>
</dbReference>
<dbReference type="InterPro" id="IPR011990">
    <property type="entry name" value="TPR-like_helical_dom_sf"/>
</dbReference>
<evidence type="ECO:0000256" key="3">
    <source>
        <dbReference type="SAM" id="Phobius"/>
    </source>
</evidence>
<dbReference type="EMBL" id="JAPCHY010000003">
    <property type="protein sequence ID" value="MCW4471886.1"/>
    <property type="molecule type" value="Genomic_DNA"/>
</dbReference>
<dbReference type="PANTHER" id="PTHR22550:SF14">
    <property type="entry name" value="VWFA DOMAIN-CONTAINING PROTEIN"/>
    <property type="match status" value="1"/>
</dbReference>
<keyword evidence="3" id="KW-0812">Transmembrane</keyword>
<evidence type="ECO:0000313" key="6">
    <source>
        <dbReference type="Proteomes" id="UP001209922"/>
    </source>
</evidence>
<reference evidence="5 6" key="1">
    <citation type="submission" date="2022-10" db="EMBL/GenBank/DDBJ databases">
        <title>Xanthomonas sp. H13-6.</title>
        <authorList>
            <person name="Liu X."/>
            <person name="Deng Z."/>
            <person name="Jiang Y."/>
            <person name="Yu T."/>
            <person name="Ai J."/>
        </authorList>
    </citation>
    <scope>NUCLEOTIDE SEQUENCE [LARGE SCALE GENOMIC DNA]</scope>
    <source>
        <strain evidence="5 6">H13-6</strain>
    </source>
</reference>
<evidence type="ECO:0000256" key="2">
    <source>
        <dbReference type="SAM" id="MobiDB-lite"/>
    </source>
</evidence>
<keyword evidence="6" id="KW-1185">Reference proteome</keyword>
<dbReference type="PROSITE" id="PS50005">
    <property type="entry name" value="TPR"/>
    <property type="match status" value="1"/>
</dbReference>
<feature type="domain" description="VWFA" evidence="4">
    <location>
        <begin position="95"/>
        <end position="288"/>
    </location>
</feature>
<dbReference type="PROSITE" id="PS50234">
    <property type="entry name" value="VWFA"/>
    <property type="match status" value="1"/>
</dbReference>
<feature type="compositionally biased region" description="Low complexity" evidence="2">
    <location>
        <begin position="518"/>
        <end position="538"/>
    </location>
</feature>
<name>A0ABT3JTT8_9XANT</name>
<dbReference type="PROSITE" id="PS50293">
    <property type="entry name" value="TPR_REGION"/>
    <property type="match status" value="1"/>
</dbReference>
<dbReference type="SMART" id="SM00327">
    <property type="entry name" value="VWA"/>
    <property type="match status" value="1"/>
</dbReference>
<dbReference type="InterPro" id="IPR002035">
    <property type="entry name" value="VWF_A"/>
</dbReference>
<evidence type="ECO:0000313" key="5">
    <source>
        <dbReference type="EMBL" id="MCW4471886.1"/>
    </source>
</evidence>
<organism evidence="5 6">
    <name type="scientific">Xanthomonas chitinilytica</name>
    <dbReference type="NCBI Taxonomy" id="2989819"/>
    <lineage>
        <taxon>Bacteria</taxon>
        <taxon>Pseudomonadati</taxon>
        <taxon>Pseudomonadota</taxon>
        <taxon>Gammaproteobacteria</taxon>
        <taxon>Lysobacterales</taxon>
        <taxon>Lysobacteraceae</taxon>
        <taxon>Xanthomonas</taxon>
    </lineage>
</organism>
<gene>
    <name evidence="5" type="ORF">OK345_05100</name>
</gene>
<feature type="region of interest" description="Disordered" evidence="2">
    <location>
        <begin position="421"/>
        <end position="581"/>
    </location>
</feature>
<keyword evidence="3" id="KW-0472">Membrane</keyword>
<feature type="compositionally biased region" description="Low complexity" evidence="2">
    <location>
        <begin position="496"/>
        <end position="511"/>
    </location>
</feature>
<dbReference type="SMART" id="SM00028">
    <property type="entry name" value="TPR"/>
    <property type="match status" value="1"/>
</dbReference>
<dbReference type="InterPro" id="IPR050768">
    <property type="entry name" value="UPF0353/GerABKA_families"/>
</dbReference>
<keyword evidence="3" id="KW-1133">Transmembrane helix</keyword>
<feature type="compositionally biased region" description="Low complexity" evidence="2">
    <location>
        <begin position="432"/>
        <end position="477"/>
    </location>
</feature>
<dbReference type="Pfam" id="PF00515">
    <property type="entry name" value="TPR_1"/>
    <property type="match status" value="1"/>
</dbReference>
<dbReference type="SUPFAM" id="SSF48452">
    <property type="entry name" value="TPR-like"/>
    <property type="match status" value="1"/>
</dbReference>
<evidence type="ECO:0000256" key="1">
    <source>
        <dbReference type="PROSITE-ProRule" id="PRU00339"/>
    </source>
</evidence>
<feature type="transmembrane region" description="Helical" evidence="3">
    <location>
        <begin position="60"/>
        <end position="82"/>
    </location>
</feature>
<dbReference type="Gene3D" id="3.40.50.410">
    <property type="entry name" value="von Willebrand factor, type A domain"/>
    <property type="match status" value="1"/>
</dbReference>
<sequence>MNAFWQSLHFLRPEWLWALLLVPLAAVVWWLRQRHRNRWREAVDPHLLPHLLVGGSRRSLAGFGWLALGIVLAALALAGPSWRQVEQPLWQSQVPLVLALDLSSRTGATDLPPSRLLQARAKLATLLRERRGGEVALVVYAEDAFTVAPLTEDTANVVLFLDALALEVMPVDGQRADRAIAWATGLLRQTGARRGDIVLLTDQADAAAHTAAAQALASGYRVSVLGLGTAQGAAFRTRNGGIGQARLDETSLRALANAGGGRYAKLAAGDADLQALDVLQPSQQTGDVRDGSAGKAWRDDGYWLLPALMLLGLLAFRRRGALAVLALACLLPASLPAQAAETSLWRRADQARQEQLAEGVAAYRKGDFAGAQRRFEGIDDAPGWYNLGNALARQGRYDDAIDAYDRALQHQPGMPDALANREAVEAARRRQSQQPQGQGQPSSQGDGDSQAGAPDAQPQADEGQDAPSSDGSSPDDPSAQERSAGPGLDEDKDKAQPPQAEDAQAQEQADQAQRERMQQAMQQGQDQDGQPSDPAQPAESAEQRERRQAVEAWMRRVPDDPGSLLKTKFQLEHERRRREGR</sequence>
<dbReference type="RefSeq" id="WP_265126845.1">
    <property type="nucleotide sequence ID" value="NZ_JAPCHY010000003.1"/>
</dbReference>
<evidence type="ECO:0000259" key="4">
    <source>
        <dbReference type="PROSITE" id="PS50234"/>
    </source>
</evidence>
<accession>A0ABT3JTT8</accession>
<keyword evidence="1" id="KW-0802">TPR repeat</keyword>